<dbReference type="GO" id="GO:0004176">
    <property type="term" value="F:ATP-dependent peptidase activity"/>
    <property type="evidence" value="ECO:0007669"/>
    <property type="project" value="InterPro"/>
</dbReference>
<evidence type="ECO:0000256" key="3">
    <source>
        <dbReference type="ARBA" id="ARBA00022801"/>
    </source>
</evidence>
<evidence type="ECO:0000313" key="4">
    <source>
        <dbReference type="EMBL" id="GAF90575.1"/>
    </source>
</evidence>
<dbReference type="Gene3D" id="3.90.226.10">
    <property type="entry name" value="2-enoyl-CoA Hydratase, Chain A, domain 1"/>
    <property type="match status" value="1"/>
</dbReference>
<dbReference type="PANTHER" id="PTHR10381:SF70">
    <property type="entry name" value="ATP-DEPENDENT CLP PROTEASE PROTEOLYTIC SUBUNIT"/>
    <property type="match status" value="1"/>
</dbReference>
<evidence type="ECO:0000256" key="1">
    <source>
        <dbReference type="ARBA" id="ARBA00007039"/>
    </source>
</evidence>
<gene>
    <name evidence="4" type="ORF">S01H1_18930</name>
</gene>
<dbReference type="GO" id="GO:0051117">
    <property type="term" value="F:ATPase binding"/>
    <property type="evidence" value="ECO:0007669"/>
    <property type="project" value="TreeGrafter"/>
</dbReference>
<dbReference type="Pfam" id="PF00574">
    <property type="entry name" value="CLP_protease"/>
    <property type="match status" value="1"/>
</dbReference>
<evidence type="ECO:0000256" key="2">
    <source>
        <dbReference type="ARBA" id="ARBA00022490"/>
    </source>
</evidence>
<dbReference type="PRINTS" id="PR00127">
    <property type="entry name" value="CLPPROTEASEP"/>
</dbReference>
<evidence type="ECO:0008006" key="5">
    <source>
        <dbReference type="Google" id="ProtNLM"/>
    </source>
</evidence>
<sequence length="198" mass="21337">MGDMSNNTAYIKFFTGLNEASVNALMSGVQQKLAQGVNQIVLLISSPGGSVSHGLSAYNFLKGVPTEVVTHNFGSVDSMAVVLFCAGDRRFSVPHARFLLHGIQTSFPQGATLEEDQLEERLKSLKIDIENIAGVIAANTGRSEQDVTQDILNRRTLNPEQAVEYGLVHEIKEELLPAGVELLSIVQGQSPPPRPATP</sequence>
<name>X0UQ24_9ZZZZ</name>
<comment type="similarity">
    <text evidence="1">Belongs to the peptidase S14 family.</text>
</comment>
<keyword evidence="3" id="KW-0378">Hydrolase</keyword>
<dbReference type="InterPro" id="IPR029045">
    <property type="entry name" value="ClpP/crotonase-like_dom_sf"/>
</dbReference>
<comment type="caution">
    <text evidence="4">The sequence shown here is derived from an EMBL/GenBank/DDBJ whole genome shotgun (WGS) entry which is preliminary data.</text>
</comment>
<dbReference type="SUPFAM" id="SSF52096">
    <property type="entry name" value="ClpP/crotonase"/>
    <property type="match status" value="1"/>
</dbReference>
<protein>
    <recommendedName>
        <fullName evidence="5">ATP-dependent Clp protease proteolytic subunit</fullName>
    </recommendedName>
</protein>
<dbReference type="PANTHER" id="PTHR10381">
    <property type="entry name" value="ATP-DEPENDENT CLP PROTEASE PROTEOLYTIC SUBUNIT"/>
    <property type="match status" value="1"/>
</dbReference>
<dbReference type="AlphaFoldDB" id="X0UQ24"/>
<proteinExistence type="inferred from homology"/>
<keyword evidence="2" id="KW-0963">Cytoplasm</keyword>
<dbReference type="InterPro" id="IPR001907">
    <property type="entry name" value="ClpP"/>
</dbReference>
<organism evidence="4">
    <name type="scientific">marine sediment metagenome</name>
    <dbReference type="NCBI Taxonomy" id="412755"/>
    <lineage>
        <taxon>unclassified sequences</taxon>
        <taxon>metagenomes</taxon>
        <taxon>ecological metagenomes</taxon>
    </lineage>
</organism>
<accession>X0UQ24</accession>
<dbReference type="GO" id="GO:0009368">
    <property type="term" value="C:endopeptidase Clp complex"/>
    <property type="evidence" value="ECO:0007669"/>
    <property type="project" value="TreeGrafter"/>
</dbReference>
<dbReference type="EMBL" id="BARS01010173">
    <property type="protein sequence ID" value="GAF90575.1"/>
    <property type="molecule type" value="Genomic_DNA"/>
</dbReference>
<dbReference type="GO" id="GO:0004252">
    <property type="term" value="F:serine-type endopeptidase activity"/>
    <property type="evidence" value="ECO:0007669"/>
    <property type="project" value="InterPro"/>
</dbReference>
<reference evidence="4" key="1">
    <citation type="journal article" date="2014" name="Front. Microbiol.">
        <title>High frequency of phylogenetically diverse reductive dehalogenase-homologous genes in deep subseafloor sedimentary metagenomes.</title>
        <authorList>
            <person name="Kawai M."/>
            <person name="Futagami T."/>
            <person name="Toyoda A."/>
            <person name="Takaki Y."/>
            <person name="Nishi S."/>
            <person name="Hori S."/>
            <person name="Arai W."/>
            <person name="Tsubouchi T."/>
            <person name="Morono Y."/>
            <person name="Uchiyama I."/>
            <person name="Ito T."/>
            <person name="Fujiyama A."/>
            <person name="Inagaki F."/>
            <person name="Takami H."/>
        </authorList>
    </citation>
    <scope>NUCLEOTIDE SEQUENCE</scope>
    <source>
        <strain evidence="4">Expedition CK06-06</strain>
    </source>
</reference>
<dbReference type="GO" id="GO:0006515">
    <property type="term" value="P:protein quality control for misfolded or incompletely synthesized proteins"/>
    <property type="evidence" value="ECO:0007669"/>
    <property type="project" value="TreeGrafter"/>
</dbReference>
<dbReference type="InterPro" id="IPR023562">
    <property type="entry name" value="ClpP/TepA"/>
</dbReference>